<sequence>MSIINVSQRDRQQNYNLVSKENERLLMKTFGQRLEEKLQELGISMSELARRTGLSKSVISNTINNPNREMRVSSLISIAKVLKVDPIWLYSGRSSGDLLNDIQFNSDKVPVWTLSDVENLATDMMPNMDSGRYVVAENQSHSIAIESSNDHLSKSGIVAGDICIINLAERTPEDGAVMLIQLSKSGQARLLRAMAGIDGWVYGVDDPRLGTVTASEATVLGKLSELRRSEIK</sequence>
<keyword evidence="2" id="KW-0238">DNA-binding</keyword>
<proteinExistence type="predicted"/>
<dbReference type="PROSITE" id="PS50943">
    <property type="entry name" value="HTH_CROC1"/>
    <property type="match status" value="1"/>
</dbReference>
<dbReference type="SUPFAM" id="SSF47413">
    <property type="entry name" value="lambda repressor-like DNA-binding domains"/>
    <property type="match status" value="1"/>
</dbReference>
<dbReference type="Gene3D" id="1.10.260.40">
    <property type="entry name" value="lambda repressor-like DNA-binding domains"/>
    <property type="match status" value="1"/>
</dbReference>
<dbReference type="SMART" id="SM00530">
    <property type="entry name" value="HTH_XRE"/>
    <property type="match status" value="1"/>
</dbReference>
<dbReference type="Pfam" id="PF01381">
    <property type="entry name" value="HTH_3"/>
    <property type="match status" value="1"/>
</dbReference>
<dbReference type="RefSeq" id="WP_005898721.1">
    <property type="nucleotide sequence ID" value="NZ_AQGQ01000041.1"/>
</dbReference>
<feature type="domain" description="HTH cro/C1-type" evidence="1">
    <location>
        <begin position="34"/>
        <end position="89"/>
    </location>
</feature>
<evidence type="ECO:0000313" key="2">
    <source>
        <dbReference type="EMBL" id="EOD55546.1"/>
    </source>
</evidence>
<keyword evidence="3" id="KW-1185">Reference proteome</keyword>
<dbReference type="EMBL" id="AQGQ01000041">
    <property type="protein sequence ID" value="EOD55546.1"/>
    <property type="molecule type" value="Genomic_DNA"/>
</dbReference>
<protein>
    <submittedName>
        <fullName evidence="2">DNA-binding protein</fullName>
    </submittedName>
</protein>
<dbReference type="Proteomes" id="UP000013526">
    <property type="component" value="Unassembled WGS sequence"/>
</dbReference>
<organism evidence="2 3">
    <name type="scientific">Aeromonas molluscorum 848</name>
    <dbReference type="NCBI Taxonomy" id="1268236"/>
    <lineage>
        <taxon>Bacteria</taxon>
        <taxon>Pseudomonadati</taxon>
        <taxon>Pseudomonadota</taxon>
        <taxon>Gammaproteobacteria</taxon>
        <taxon>Aeromonadales</taxon>
        <taxon>Aeromonadaceae</taxon>
        <taxon>Aeromonas</taxon>
    </lineage>
</organism>
<dbReference type="AlphaFoldDB" id="R1H4U0"/>
<comment type="caution">
    <text evidence="2">The sequence shown here is derived from an EMBL/GenBank/DDBJ whole genome shotgun (WGS) entry which is preliminary data.</text>
</comment>
<evidence type="ECO:0000259" key="1">
    <source>
        <dbReference type="PROSITE" id="PS50943"/>
    </source>
</evidence>
<dbReference type="InterPro" id="IPR001387">
    <property type="entry name" value="Cro/C1-type_HTH"/>
</dbReference>
<accession>R1H4U0</accession>
<name>R1H4U0_9GAMM</name>
<dbReference type="GO" id="GO:0003677">
    <property type="term" value="F:DNA binding"/>
    <property type="evidence" value="ECO:0007669"/>
    <property type="project" value="UniProtKB-KW"/>
</dbReference>
<dbReference type="CDD" id="cd00093">
    <property type="entry name" value="HTH_XRE"/>
    <property type="match status" value="1"/>
</dbReference>
<reference evidence="2 3" key="1">
    <citation type="journal article" date="2013" name="Genome Announc.">
        <title>Draft Genome Sequence of Aeromonas molluscorum Strain 848TT, Isolated from Bivalve Molluscs.</title>
        <authorList>
            <person name="Spataro N."/>
            <person name="Farfan M."/>
            <person name="Albarral V."/>
            <person name="Sanglas A."/>
            <person name="Loren J.G."/>
            <person name="Fuste M.C."/>
            <person name="Bosch E."/>
        </authorList>
    </citation>
    <scope>NUCLEOTIDE SEQUENCE [LARGE SCALE GENOMIC DNA]</scope>
    <source>
        <strain evidence="2 3">848</strain>
    </source>
</reference>
<dbReference type="InterPro" id="IPR010982">
    <property type="entry name" value="Lambda_DNA-bd_dom_sf"/>
</dbReference>
<gene>
    <name evidence="2" type="ORF">G113_08500</name>
</gene>
<evidence type="ECO:0000313" key="3">
    <source>
        <dbReference type="Proteomes" id="UP000013526"/>
    </source>
</evidence>